<comment type="subcellular location">
    <subcellularLocation>
        <location evidence="1">Membrane</location>
        <topology evidence="1">Multi-pass membrane protein</topology>
    </subcellularLocation>
</comment>
<name>A0A0K2SJC0_LIMPI</name>
<keyword evidence="13" id="KW-1185">Reference proteome</keyword>
<evidence type="ECO:0000313" key="13">
    <source>
        <dbReference type="Proteomes" id="UP000065807"/>
    </source>
</evidence>
<evidence type="ECO:0000256" key="2">
    <source>
        <dbReference type="ARBA" id="ARBA00022448"/>
    </source>
</evidence>
<dbReference type="InterPro" id="IPR027387">
    <property type="entry name" value="Cytb/b6-like_sf"/>
</dbReference>
<dbReference type="Proteomes" id="UP000065807">
    <property type="component" value="Chromosome"/>
</dbReference>
<evidence type="ECO:0000256" key="6">
    <source>
        <dbReference type="ARBA" id="ARBA00022982"/>
    </source>
</evidence>
<keyword evidence="2" id="KW-0813">Transport</keyword>
<dbReference type="KEGG" id="lpil:LIP_1342"/>
<keyword evidence="8" id="KW-0408">Iron</keyword>
<dbReference type="GO" id="GO:0016491">
    <property type="term" value="F:oxidoreductase activity"/>
    <property type="evidence" value="ECO:0007669"/>
    <property type="project" value="InterPro"/>
</dbReference>
<sequence>MSVPRPQPRKHPRPAPHPRLPFARLAAREWVAALAALDVLVLLAIFLIPGLDPAGDAPAAGGAPSPAGAPAFGGHAPWVFASIQFLLRRLPSWLAGVVLPIMGLLVLAALPRLERWLRRDAGWVGLGLVGLAALLTVAAALGLLG</sequence>
<accession>A0A0K2SJC0</accession>
<evidence type="ECO:0000256" key="9">
    <source>
        <dbReference type="ARBA" id="ARBA00023136"/>
    </source>
</evidence>
<evidence type="ECO:0000259" key="11">
    <source>
        <dbReference type="PROSITE" id="PS51003"/>
    </source>
</evidence>
<dbReference type="Gene3D" id="1.20.810.10">
    <property type="entry name" value="Cytochrome Bc1 Complex, Chain C"/>
    <property type="match status" value="1"/>
</dbReference>
<proteinExistence type="predicted"/>
<dbReference type="GO" id="GO:0009055">
    <property type="term" value="F:electron transfer activity"/>
    <property type="evidence" value="ECO:0007669"/>
    <property type="project" value="InterPro"/>
</dbReference>
<dbReference type="InterPro" id="IPR005798">
    <property type="entry name" value="Cyt_b/b6_C"/>
</dbReference>
<feature type="transmembrane region" description="Helical" evidence="10">
    <location>
        <begin position="122"/>
        <end position="144"/>
    </location>
</feature>
<reference evidence="13" key="1">
    <citation type="submission" date="2015-07" db="EMBL/GenBank/DDBJ databases">
        <title>Complete genome sequence and phylogenetic analysis of Limnochorda pilosa.</title>
        <authorList>
            <person name="Watanabe M."/>
            <person name="Kojima H."/>
            <person name="Fukui M."/>
        </authorList>
    </citation>
    <scope>NUCLEOTIDE SEQUENCE [LARGE SCALE GENOMIC DNA]</scope>
    <source>
        <strain evidence="13">HC45</strain>
    </source>
</reference>
<dbReference type="SUPFAM" id="SSF81648">
    <property type="entry name" value="a domain/subunit of cytochrome bc1 complex (Ubiquinol-cytochrome c reductase)"/>
    <property type="match status" value="1"/>
</dbReference>
<keyword evidence="6" id="KW-0249">Electron transport</keyword>
<evidence type="ECO:0000256" key="1">
    <source>
        <dbReference type="ARBA" id="ARBA00004141"/>
    </source>
</evidence>
<evidence type="ECO:0000256" key="5">
    <source>
        <dbReference type="ARBA" id="ARBA00022723"/>
    </source>
</evidence>
<dbReference type="GO" id="GO:0046872">
    <property type="term" value="F:metal ion binding"/>
    <property type="evidence" value="ECO:0007669"/>
    <property type="project" value="UniProtKB-KW"/>
</dbReference>
<keyword evidence="4 10" id="KW-0812">Transmembrane</keyword>
<feature type="transmembrane region" description="Helical" evidence="10">
    <location>
        <begin position="30"/>
        <end position="48"/>
    </location>
</feature>
<evidence type="ECO:0000313" key="12">
    <source>
        <dbReference type="EMBL" id="BAS27193.1"/>
    </source>
</evidence>
<dbReference type="STRING" id="1555112.LIP_1342"/>
<dbReference type="PROSITE" id="PS51003">
    <property type="entry name" value="CYTB_CTER"/>
    <property type="match status" value="1"/>
</dbReference>
<keyword evidence="5" id="KW-0479">Metal-binding</keyword>
<keyword evidence="7 10" id="KW-1133">Transmembrane helix</keyword>
<dbReference type="AlphaFoldDB" id="A0A0K2SJC0"/>
<reference evidence="13" key="2">
    <citation type="journal article" date="2016" name="Int. J. Syst. Evol. Microbiol.">
        <title>Complete genome sequence and cell structure of Limnochorda pilosa, a Gram-negative spore-former within the phylum Firmicutes.</title>
        <authorList>
            <person name="Watanabe M."/>
            <person name="Kojima H."/>
            <person name="Fukui M."/>
        </authorList>
    </citation>
    <scope>NUCLEOTIDE SEQUENCE [LARGE SCALE GENOMIC DNA]</scope>
    <source>
        <strain evidence="13">HC45</strain>
    </source>
</reference>
<dbReference type="GO" id="GO:0016020">
    <property type="term" value="C:membrane"/>
    <property type="evidence" value="ECO:0007669"/>
    <property type="project" value="UniProtKB-SubCell"/>
</dbReference>
<evidence type="ECO:0000256" key="4">
    <source>
        <dbReference type="ARBA" id="ARBA00022692"/>
    </source>
</evidence>
<feature type="domain" description="Cytochrome b/b6 C-terminal region profile" evidence="11">
    <location>
        <begin position="12"/>
        <end position="145"/>
    </location>
</feature>
<protein>
    <recommendedName>
        <fullName evidence="11">Cytochrome b/b6 C-terminal region profile domain-containing protein</fullName>
    </recommendedName>
</protein>
<evidence type="ECO:0000256" key="3">
    <source>
        <dbReference type="ARBA" id="ARBA00022617"/>
    </source>
</evidence>
<keyword evidence="3" id="KW-0349">Heme</keyword>
<dbReference type="RefSeq" id="WP_068135728.1">
    <property type="nucleotide sequence ID" value="NZ_AP014924.1"/>
</dbReference>
<evidence type="ECO:0000256" key="7">
    <source>
        <dbReference type="ARBA" id="ARBA00022989"/>
    </source>
</evidence>
<gene>
    <name evidence="12" type="ORF">LIP_1342</name>
</gene>
<keyword evidence="9 10" id="KW-0472">Membrane</keyword>
<evidence type="ECO:0000256" key="10">
    <source>
        <dbReference type="SAM" id="Phobius"/>
    </source>
</evidence>
<evidence type="ECO:0000256" key="8">
    <source>
        <dbReference type="ARBA" id="ARBA00023004"/>
    </source>
</evidence>
<dbReference type="EMBL" id="AP014924">
    <property type="protein sequence ID" value="BAS27193.1"/>
    <property type="molecule type" value="Genomic_DNA"/>
</dbReference>
<feature type="transmembrane region" description="Helical" evidence="10">
    <location>
        <begin position="90"/>
        <end position="110"/>
    </location>
</feature>
<organism evidence="12 13">
    <name type="scientific">Limnochorda pilosa</name>
    <dbReference type="NCBI Taxonomy" id="1555112"/>
    <lineage>
        <taxon>Bacteria</taxon>
        <taxon>Bacillati</taxon>
        <taxon>Bacillota</taxon>
        <taxon>Limnochordia</taxon>
        <taxon>Limnochordales</taxon>
        <taxon>Limnochordaceae</taxon>
        <taxon>Limnochorda</taxon>
    </lineage>
</organism>
<dbReference type="InterPro" id="IPR036150">
    <property type="entry name" value="Cyt_b/b6_C_sf"/>
</dbReference>